<name>A0A354YXH1_9FIRM</name>
<dbReference type="AlphaFoldDB" id="A0A354YXH1"/>
<feature type="region of interest" description="Disordered" evidence="1">
    <location>
        <begin position="1"/>
        <end position="28"/>
    </location>
</feature>
<evidence type="ECO:0000256" key="1">
    <source>
        <dbReference type="SAM" id="MobiDB-lite"/>
    </source>
</evidence>
<dbReference type="SUPFAM" id="SSF46992">
    <property type="entry name" value="Ribosomal protein S20"/>
    <property type="match status" value="1"/>
</dbReference>
<dbReference type="GO" id="GO:0006412">
    <property type="term" value="P:translation"/>
    <property type="evidence" value="ECO:0007669"/>
    <property type="project" value="InterPro"/>
</dbReference>
<protein>
    <submittedName>
        <fullName evidence="2">30S ribosomal protein S20</fullName>
    </submittedName>
</protein>
<sequence>SITKGILHKNNVARKKSALSKKLNSISQ</sequence>
<dbReference type="GO" id="GO:0003735">
    <property type="term" value="F:structural constituent of ribosome"/>
    <property type="evidence" value="ECO:0007669"/>
    <property type="project" value="InterPro"/>
</dbReference>
<proteinExistence type="predicted"/>
<dbReference type="Gene3D" id="1.20.58.110">
    <property type="entry name" value="Ribosomal protein S20"/>
    <property type="match status" value="1"/>
</dbReference>
<dbReference type="InterPro" id="IPR036510">
    <property type="entry name" value="Ribosomal_bS20_sf"/>
</dbReference>
<keyword evidence="2" id="KW-0687">Ribonucleoprotein</keyword>
<feature type="non-terminal residue" evidence="2">
    <location>
        <position position="1"/>
    </location>
</feature>
<gene>
    <name evidence="2" type="ORF">DDZ44_05710</name>
</gene>
<evidence type="ECO:0000313" key="2">
    <source>
        <dbReference type="EMBL" id="HBK53411.1"/>
    </source>
</evidence>
<accession>A0A354YXH1</accession>
<evidence type="ECO:0000313" key="3">
    <source>
        <dbReference type="Proteomes" id="UP000263273"/>
    </source>
</evidence>
<comment type="caution">
    <text evidence="2">The sequence shown here is derived from an EMBL/GenBank/DDBJ whole genome shotgun (WGS) entry which is preliminary data.</text>
</comment>
<dbReference type="GO" id="GO:0003723">
    <property type="term" value="F:RNA binding"/>
    <property type="evidence" value="ECO:0007669"/>
    <property type="project" value="InterPro"/>
</dbReference>
<reference evidence="2 3" key="1">
    <citation type="journal article" date="2018" name="Nat. Biotechnol.">
        <title>A standardized bacterial taxonomy based on genome phylogeny substantially revises the tree of life.</title>
        <authorList>
            <person name="Parks D.H."/>
            <person name="Chuvochina M."/>
            <person name="Waite D.W."/>
            <person name="Rinke C."/>
            <person name="Skarshewski A."/>
            <person name="Chaumeil P.A."/>
            <person name="Hugenholtz P."/>
        </authorList>
    </citation>
    <scope>NUCLEOTIDE SEQUENCE [LARGE SCALE GENOMIC DNA]</scope>
    <source>
        <strain evidence="2">UBA10948</strain>
    </source>
</reference>
<dbReference type="GO" id="GO:0005840">
    <property type="term" value="C:ribosome"/>
    <property type="evidence" value="ECO:0007669"/>
    <property type="project" value="UniProtKB-KW"/>
</dbReference>
<dbReference type="EMBL" id="DNZF01000125">
    <property type="protein sequence ID" value="HBK53411.1"/>
    <property type="molecule type" value="Genomic_DNA"/>
</dbReference>
<organism evidence="2 3">
    <name type="scientific">Syntrophomonas wolfei</name>
    <dbReference type="NCBI Taxonomy" id="863"/>
    <lineage>
        <taxon>Bacteria</taxon>
        <taxon>Bacillati</taxon>
        <taxon>Bacillota</taxon>
        <taxon>Clostridia</taxon>
        <taxon>Eubacteriales</taxon>
        <taxon>Syntrophomonadaceae</taxon>
        <taxon>Syntrophomonas</taxon>
    </lineage>
</organism>
<dbReference type="Proteomes" id="UP000263273">
    <property type="component" value="Unassembled WGS sequence"/>
</dbReference>
<keyword evidence="2" id="KW-0689">Ribosomal protein</keyword>